<organism evidence="2 3">
    <name type="scientific">Hufsiella ginkgonis</name>
    <dbReference type="NCBI Taxonomy" id="2695274"/>
    <lineage>
        <taxon>Bacteria</taxon>
        <taxon>Pseudomonadati</taxon>
        <taxon>Bacteroidota</taxon>
        <taxon>Sphingobacteriia</taxon>
        <taxon>Sphingobacteriales</taxon>
        <taxon>Sphingobacteriaceae</taxon>
        <taxon>Hufsiella</taxon>
    </lineage>
</organism>
<protein>
    <submittedName>
        <fullName evidence="2">DUF3140 domain-containing protein</fullName>
    </submittedName>
</protein>
<proteinExistence type="predicted"/>
<reference evidence="2 3" key="1">
    <citation type="submission" date="2019-11" db="EMBL/GenBank/DDBJ databases">
        <title>Pedobacter sp. HMF7056 Genome sequencing and assembly.</title>
        <authorList>
            <person name="Kang H."/>
            <person name="Kim H."/>
            <person name="Joh K."/>
        </authorList>
    </citation>
    <scope>NUCLEOTIDE SEQUENCE [LARGE SCALE GENOMIC DNA]</scope>
    <source>
        <strain evidence="2 3">HMF7056</strain>
    </source>
</reference>
<accession>A0A7K1XRX9</accession>
<gene>
    <name evidence="2" type="ORF">GS398_00420</name>
</gene>
<name>A0A7K1XRX9_9SPHI</name>
<dbReference type="InterPro" id="IPR021487">
    <property type="entry name" value="DUF3140"/>
</dbReference>
<evidence type="ECO:0000256" key="1">
    <source>
        <dbReference type="SAM" id="MobiDB-lite"/>
    </source>
</evidence>
<sequence>MGHKSGKHIIKILNKKKSELNAPDYQHMQKVHGYISRHLAQQPENPKDSNWDYSLKNWGHDYSKK</sequence>
<dbReference type="Proteomes" id="UP000451233">
    <property type="component" value="Unassembled WGS sequence"/>
</dbReference>
<dbReference type="AlphaFoldDB" id="A0A7K1XRX9"/>
<dbReference type="Pfam" id="PF11338">
    <property type="entry name" value="DUF3140"/>
    <property type="match status" value="1"/>
</dbReference>
<feature type="region of interest" description="Disordered" evidence="1">
    <location>
        <begin position="41"/>
        <end position="65"/>
    </location>
</feature>
<evidence type="ECO:0000313" key="3">
    <source>
        <dbReference type="Proteomes" id="UP000451233"/>
    </source>
</evidence>
<dbReference type="RefSeq" id="WP_160905930.1">
    <property type="nucleotide sequence ID" value="NZ_WVHS01000001.1"/>
</dbReference>
<dbReference type="PANTHER" id="PTHR40630:SF1">
    <property type="entry name" value="DNA-BINDING PROTEIN"/>
    <property type="match status" value="1"/>
</dbReference>
<keyword evidence="3" id="KW-1185">Reference proteome</keyword>
<comment type="caution">
    <text evidence="2">The sequence shown here is derived from an EMBL/GenBank/DDBJ whole genome shotgun (WGS) entry which is preliminary data.</text>
</comment>
<evidence type="ECO:0000313" key="2">
    <source>
        <dbReference type="EMBL" id="MXV13752.1"/>
    </source>
</evidence>
<dbReference type="EMBL" id="WVHS01000001">
    <property type="protein sequence ID" value="MXV13752.1"/>
    <property type="molecule type" value="Genomic_DNA"/>
</dbReference>
<dbReference type="PANTHER" id="PTHR40630">
    <property type="entry name" value="POSSIBLE DNA-BINDING PROTEIN"/>
    <property type="match status" value="1"/>
</dbReference>